<feature type="compositionally biased region" description="Low complexity" evidence="1">
    <location>
        <begin position="98"/>
        <end position="108"/>
    </location>
</feature>
<protein>
    <submittedName>
        <fullName evidence="2">Uncharacterized protein</fullName>
    </submittedName>
</protein>
<organism evidence="2 3">
    <name type="scientific">Solanum verrucosum</name>
    <dbReference type="NCBI Taxonomy" id="315347"/>
    <lineage>
        <taxon>Eukaryota</taxon>
        <taxon>Viridiplantae</taxon>
        <taxon>Streptophyta</taxon>
        <taxon>Embryophyta</taxon>
        <taxon>Tracheophyta</taxon>
        <taxon>Spermatophyta</taxon>
        <taxon>Magnoliopsida</taxon>
        <taxon>eudicotyledons</taxon>
        <taxon>Gunneridae</taxon>
        <taxon>Pentapetalae</taxon>
        <taxon>asterids</taxon>
        <taxon>lamiids</taxon>
        <taxon>Solanales</taxon>
        <taxon>Solanaceae</taxon>
        <taxon>Solanoideae</taxon>
        <taxon>Solaneae</taxon>
        <taxon>Solanum</taxon>
    </lineage>
</organism>
<sequence length="108" mass="12043">ARAGGPWFTTAIPPQPSSEKSVNSRFTDRPTVRRSDNGPWSMSVDQDLIYLASDTNYGLLVWTFNRSTVRRSDRSEALSGRLDLRIQSTDRRLNDGPSVQSVSHSDSS</sequence>
<dbReference type="AlphaFoldDB" id="A0AAF0V646"/>
<feature type="region of interest" description="Disordered" evidence="1">
    <location>
        <begin position="1"/>
        <end position="40"/>
    </location>
</feature>
<keyword evidence="3" id="KW-1185">Reference proteome</keyword>
<feature type="region of interest" description="Disordered" evidence="1">
    <location>
        <begin position="89"/>
        <end position="108"/>
    </location>
</feature>
<dbReference type="EMBL" id="CP133623">
    <property type="protein sequence ID" value="WMV57486.1"/>
    <property type="molecule type" value="Genomic_DNA"/>
</dbReference>
<evidence type="ECO:0000313" key="2">
    <source>
        <dbReference type="EMBL" id="WMV57486.1"/>
    </source>
</evidence>
<evidence type="ECO:0000313" key="3">
    <source>
        <dbReference type="Proteomes" id="UP001234989"/>
    </source>
</evidence>
<gene>
    <name evidence="2" type="ORF">MTR67_050871</name>
</gene>
<evidence type="ECO:0000256" key="1">
    <source>
        <dbReference type="SAM" id="MobiDB-lite"/>
    </source>
</evidence>
<feature type="non-terminal residue" evidence="2">
    <location>
        <position position="1"/>
    </location>
</feature>
<proteinExistence type="predicted"/>
<feature type="compositionally biased region" description="Basic and acidic residues" evidence="1">
    <location>
        <begin position="26"/>
        <end position="36"/>
    </location>
</feature>
<dbReference type="Proteomes" id="UP001234989">
    <property type="component" value="Chromosome 12"/>
</dbReference>
<reference evidence="2" key="1">
    <citation type="submission" date="2023-08" db="EMBL/GenBank/DDBJ databases">
        <title>A de novo genome assembly of Solanum verrucosum Schlechtendal, a Mexican diploid species geographically isolated from the other diploid A-genome species in potato relatives.</title>
        <authorList>
            <person name="Hosaka K."/>
        </authorList>
    </citation>
    <scope>NUCLEOTIDE SEQUENCE</scope>
    <source>
        <tissue evidence="2">Young leaves</tissue>
    </source>
</reference>
<accession>A0AAF0V646</accession>
<name>A0AAF0V646_SOLVR</name>